<dbReference type="AlphaFoldDB" id="C5LUJ2"/>
<evidence type="ECO:0000313" key="2">
    <source>
        <dbReference type="Proteomes" id="UP000007800"/>
    </source>
</evidence>
<reference evidence="1 2" key="1">
    <citation type="submission" date="2008-07" db="EMBL/GenBank/DDBJ databases">
        <authorList>
            <person name="El-Sayed N."/>
            <person name="Caler E."/>
            <person name="Inman J."/>
            <person name="Amedeo P."/>
            <person name="Hass B."/>
            <person name="Wortman J."/>
        </authorList>
    </citation>
    <scope>NUCLEOTIDE SEQUENCE [LARGE SCALE GENOMIC DNA]</scope>
    <source>
        <strain evidence="2">ATCC 50983 / TXsc</strain>
    </source>
</reference>
<gene>
    <name evidence="1" type="ORF">Pmar_PMAR014307</name>
</gene>
<dbReference type="RefSeq" id="XP_002766881.1">
    <property type="nucleotide sequence ID" value="XM_002766835.1"/>
</dbReference>
<dbReference type="Proteomes" id="UP000007800">
    <property type="component" value="Unassembled WGS sequence"/>
</dbReference>
<feature type="non-terminal residue" evidence="1">
    <location>
        <position position="1"/>
    </location>
</feature>
<dbReference type="InParanoid" id="C5LUJ2"/>
<evidence type="ECO:0000313" key="1">
    <source>
        <dbReference type="EMBL" id="EEQ99598.1"/>
    </source>
</evidence>
<accession>C5LUJ2</accession>
<protein>
    <submittedName>
        <fullName evidence="1">Uncharacterized protein</fullName>
    </submittedName>
</protein>
<organism evidence="2">
    <name type="scientific">Perkinsus marinus (strain ATCC 50983 / TXsc)</name>
    <dbReference type="NCBI Taxonomy" id="423536"/>
    <lineage>
        <taxon>Eukaryota</taxon>
        <taxon>Sar</taxon>
        <taxon>Alveolata</taxon>
        <taxon>Perkinsozoa</taxon>
        <taxon>Perkinsea</taxon>
        <taxon>Perkinsida</taxon>
        <taxon>Perkinsidae</taxon>
        <taxon>Perkinsus</taxon>
    </lineage>
</organism>
<sequence>ECSLNDVNRNVSRIKKTLNRPAYLDDCYKIGICNVLPTSISTAAGRGRNSAFP</sequence>
<proteinExistence type="predicted"/>
<keyword evidence="2" id="KW-1185">Reference proteome</keyword>
<dbReference type="EMBL" id="GG685495">
    <property type="protein sequence ID" value="EEQ99598.1"/>
    <property type="molecule type" value="Genomic_DNA"/>
</dbReference>
<dbReference type="GeneID" id="9051365"/>
<name>C5LUJ2_PERM5</name>
<feature type="non-terminal residue" evidence="1">
    <location>
        <position position="53"/>
    </location>
</feature>